<organism evidence="1">
    <name type="scientific">marine sediment metagenome</name>
    <dbReference type="NCBI Taxonomy" id="412755"/>
    <lineage>
        <taxon>unclassified sequences</taxon>
        <taxon>metagenomes</taxon>
        <taxon>ecological metagenomes</taxon>
    </lineage>
</organism>
<comment type="caution">
    <text evidence="1">The sequence shown here is derived from an EMBL/GenBank/DDBJ whole genome shotgun (WGS) entry which is preliminary data.</text>
</comment>
<protein>
    <submittedName>
        <fullName evidence="1">Uncharacterized protein</fullName>
    </submittedName>
</protein>
<sequence>MPALVSLEVTIGAVAAQPTQVITAVTPIRQVIFEADDGNSNAAFVGDSGMATDGSEGIRLTNSATVPGRVLIGPFSGDAPVGLQEFFIVGTENEVVNILYIEA</sequence>
<dbReference type="AlphaFoldDB" id="A0A0F8ZBB0"/>
<reference evidence="1" key="1">
    <citation type="journal article" date="2015" name="Nature">
        <title>Complex archaea that bridge the gap between prokaryotes and eukaryotes.</title>
        <authorList>
            <person name="Spang A."/>
            <person name="Saw J.H."/>
            <person name="Jorgensen S.L."/>
            <person name="Zaremba-Niedzwiedzka K."/>
            <person name="Martijn J."/>
            <person name="Lind A.E."/>
            <person name="van Eijk R."/>
            <person name="Schleper C."/>
            <person name="Guy L."/>
            <person name="Ettema T.J."/>
        </authorList>
    </citation>
    <scope>NUCLEOTIDE SEQUENCE</scope>
</reference>
<gene>
    <name evidence="1" type="ORF">LCGC14_2716440</name>
</gene>
<dbReference type="EMBL" id="LAZR01048806">
    <property type="protein sequence ID" value="KKK91092.1"/>
    <property type="molecule type" value="Genomic_DNA"/>
</dbReference>
<name>A0A0F8ZBB0_9ZZZZ</name>
<proteinExistence type="predicted"/>
<accession>A0A0F8ZBB0</accession>
<evidence type="ECO:0000313" key="1">
    <source>
        <dbReference type="EMBL" id="KKK91092.1"/>
    </source>
</evidence>